<dbReference type="GO" id="GO:0005509">
    <property type="term" value="F:calcium ion binding"/>
    <property type="evidence" value="ECO:0007669"/>
    <property type="project" value="InterPro"/>
</dbReference>
<dbReference type="CDD" id="cd00051">
    <property type="entry name" value="EFh"/>
    <property type="match status" value="1"/>
</dbReference>
<evidence type="ECO:0000259" key="4">
    <source>
        <dbReference type="PROSITE" id="PS50222"/>
    </source>
</evidence>
<feature type="domain" description="EF-hand" evidence="4">
    <location>
        <begin position="21"/>
        <end position="56"/>
    </location>
</feature>
<evidence type="ECO:0000313" key="6">
    <source>
        <dbReference type="Proteomes" id="UP001497623"/>
    </source>
</evidence>
<reference evidence="5 6" key="1">
    <citation type="submission" date="2024-05" db="EMBL/GenBank/DDBJ databases">
        <authorList>
            <person name="Wallberg A."/>
        </authorList>
    </citation>
    <scope>NUCLEOTIDE SEQUENCE [LARGE SCALE GENOMIC DNA]</scope>
</reference>
<organism evidence="5 6">
    <name type="scientific">Meganyctiphanes norvegica</name>
    <name type="common">Northern krill</name>
    <name type="synonym">Thysanopoda norvegica</name>
    <dbReference type="NCBI Taxonomy" id="48144"/>
    <lineage>
        <taxon>Eukaryota</taxon>
        <taxon>Metazoa</taxon>
        <taxon>Ecdysozoa</taxon>
        <taxon>Arthropoda</taxon>
        <taxon>Crustacea</taxon>
        <taxon>Multicrustacea</taxon>
        <taxon>Malacostraca</taxon>
        <taxon>Eumalacostraca</taxon>
        <taxon>Eucarida</taxon>
        <taxon>Euphausiacea</taxon>
        <taxon>Euphausiidae</taxon>
        <taxon>Meganyctiphanes</taxon>
    </lineage>
</organism>
<dbReference type="SMART" id="SM00054">
    <property type="entry name" value="EFh"/>
    <property type="match status" value="3"/>
</dbReference>
<dbReference type="PANTHER" id="PTHR34524:SF6">
    <property type="entry name" value="CALCYPHOSINE LIKE"/>
    <property type="match status" value="1"/>
</dbReference>
<dbReference type="Gene3D" id="1.10.238.10">
    <property type="entry name" value="EF-hand"/>
    <property type="match status" value="2"/>
</dbReference>
<evidence type="ECO:0000256" key="3">
    <source>
        <dbReference type="ARBA" id="ARBA00022837"/>
    </source>
</evidence>
<dbReference type="InterPro" id="IPR002048">
    <property type="entry name" value="EF_hand_dom"/>
</dbReference>
<proteinExistence type="predicted"/>
<keyword evidence="2" id="KW-0677">Repeat</keyword>
<keyword evidence="6" id="KW-1185">Reference proteome</keyword>
<dbReference type="PANTHER" id="PTHR34524">
    <property type="entry name" value="CALCYPHOSIN"/>
    <property type="match status" value="1"/>
</dbReference>
<protein>
    <recommendedName>
        <fullName evidence="4">EF-hand domain-containing protein</fullName>
    </recommendedName>
</protein>
<dbReference type="PROSITE" id="PS50222">
    <property type="entry name" value="EF_HAND_2"/>
    <property type="match status" value="3"/>
</dbReference>
<name>A0AAV2RTA0_MEGNR</name>
<dbReference type="InterPro" id="IPR051581">
    <property type="entry name" value="Ca-bind"/>
</dbReference>
<dbReference type="SUPFAM" id="SSF47473">
    <property type="entry name" value="EF-hand"/>
    <property type="match status" value="1"/>
</dbReference>
<gene>
    <name evidence="5" type="ORF">MNOR_LOCUS27379</name>
</gene>
<feature type="domain" description="EF-hand" evidence="4">
    <location>
        <begin position="57"/>
        <end position="92"/>
    </location>
</feature>
<dbReference type="AlphaFoldDB" id="A0AAV2RTA0"/>
<comment type="caution">
    <text evidence="5">The sequence shown here is derived from an EMBL/GenBank/DDBJ whole genome shotgun (WGS) entry which is preliminary data.</text>
</comment>
<feature type="domain" description="EF-hand" evidence="4">
    <location>
        <begin position="93"/>
        <end position="128"/>
    </location>
</feature>
<dbReference type="InterPro" id="IPR011992">
    <property type="entry name" value="EF-hand-dom_pair"/>
</dbReference>
<evidence type="ECO:0000313" key="5">
    <source>
        <dbReference type="EMBL" id="CAL4134149.1"/>
    </source>
</evidence>
<dbReference type="Proteomes" id="UP001497623">
    <property type="component" value="Unassembled WGS sequence"/>
</dbReference>
<evidence type="ECO:0000256" key="1">
    <source>
        <dbReference type="ARBA" id="ARBA00022723"/>
    </source>
</evidence>
<dbReference type="Pfam" id="PF13499">
    <property type="entry name" value="EF-hand_7"/>
    <property type="match status" value="2"/>
</dbReference>
<keyword evidence="3" id="KW-0106">Calcium</keyword>
<dbReference type="EMBL" id="CAXKWB010028718">
    <property type="protein sequence ID" value="CAL4134149.1"/>
    <property type="molecule type" value="Genomic_DNA"/>
</dbReference>
<evidence type="ECO:0000256" key="2">
    <source>
        <dbReference type="ARBA" id="ARBA00022737"/>
    </source>
</evidence>
<dbReference type="InterPro" id="IPR018247">
    <property type="entry name" value="EF_Hand_1_Ca_BS"/>
</dbReference>
<sequence>MDSIEDPLEKFRQGIISRGSSSMLSFGSFFRKQDNDGSGTLSKDECAEAVKGFGMDVPDGVTEALMSQIDEDESGQISYEELIKKIRPEMSVERLAVIEEAFTKLDESGDGVLTVEDLKDKMQMTEHPMVKSEETTEDELWEQFLSVFDNTTKEDGKVTKEEFLDYYSVMSKMEDDDELFIEQVKMGWAL</sequence>
<dbReference type="PROSITE" id="PS00018">
    <property type="entry name" value="EF_HAND_1"/>
    <property type="match status" value="2"/>
</dbReference>
<accession>A0AAV2RTA0</accession>
<keyword evidence="1" id="KW-0479">Metal-binding</keyword>